<gene>
    <name evidence="2" type="ORF">H9848_09765</name>
</gene>
<evidence type="ECO:0000256" key="1">
    <source>
        <dbReference type="SAM" id="Phobius"/>
    </source>
</evidence>
<sequence length="75" mass="9302">MEREALIVRIYHFYKEGFRGMRLGRTLWWIILIKLFVMFFILRLFFFPDFLGRLDNDRERGDYVSNELIRRAINP</sequence>
<proteinExistence type="predicted"/>
<protein>
    <submittedName>
        <fullName evidence="2">DUF4492 domain-containing protein</fullName>
    </submittedName>
</protein>
<reference evidence="2" key="2">
    <citation type="submission" date="2021-04" db="EMBL/GenBank/DDBJ databases">
        <authorList>
            <person name="Gilroy R."/>
        </authorList>
    </citation>
    <scope>NUCLEOTIDE SEQUENCE</scope>
    <source>
        <strain evidence="2">ChiHecec2B26-12326</strain>
    </source>
</reference>
<evidence type="ECO:0000313" key="3">
    <source>
        <dbReference type="Proteomes" id="UP000823847"/>
    </source>
</evidence>
<name>A0A9D2BR87_9BACT</name>
<dbReference type="Proteomes" id="UP000823847">
    <property type="component" value="Unassembled WGS sequence"/>
</dbReference>
<dbReference type="EMBL" id="DXEN01000073">
    <property type="protein sequence ID" value="HIX86876.1"/>
    <property type="molecule type" value="Genomic_DNA"/>
</dbReference>
<dbReference type="InterPro" id="IPR027853">
    <property type="entry name" value="DUF4492"/>
</dbReference>
<dbReference type="AlphaFoldDB" id="A0A9D2BR87"/>
<reference evidence="2" key="1">
    <citation type="journal article" date="2021" name="PeerJ">
        <title>Extensive microbial diversity within the chicken gut microbiome revealed by metagenomics and culture.</title>
        <authorList>
            <person name="Gilroy R."/>
            <person name="Ravi A."/>
            <person name="Getino M."/>
            <person name="Pursley I."/>
            <person name="Horton D.L."/>
            <person name="Alikhan N.F."/>
            <person name="Baker D."/>
            <person name="Gharbi K."/>
            <person name="Hall N."/>
            <person name="Watson M."/>
            <person name="Adriaenssens E.M."/>
            <person name="Foster-Nyarko E."/>
            <person name="Jarju S."/>
            <person name="Secka A."/>
            <person name="Antonio M."/>
            <person name="Oren A."/>
            <person name="Chaudhuri R.R."/>
            <person name="La Ragione R."/>
            <person name="Hildebrand F."/>
            <person name="Pallen M.J."/>
        </authorList>
    </citation>
    <scope>NUCLEOTIDE SEQUENCE</scope>
    <source>
        <strain evidence="2">ChiHecec2B26-12326</strain>
    </source>
</reference>
<dbReference type="Pfam" id="PF14899">
    <property type="entry name" value="DUF4492"/>
    <property type="match status" value="1"/>
</dbReference>
<keyword evidence="1" id="KW-0472">Membrane</keyword>
<evidence type="ECO:0000313" key="2">
    <source>
        <dbReference type="EMBL" id="HIX86876.1"/>
    </source>
</evidence>
<comment type="caution">
    <text evidence="2">The sequence shown here is derived from an EMBL/GenBank/DDBJ whole genome shotgun (WGS) entry which is preliminary data.</text>
</comment>
<keyword evidence="1" id="KW-0812">Transmembrane</keyword>
<organism evidence="2 3">
    <name type="scientific">Candidatus Parabacteroides intestinigallinarum</name>
    <dbReference type="NCBI Taxonomy" id="2838722"/>
    <lineage>
        <taxon>Bacteria</taxon>
        <taxon>Pseudomonadati</taxon>
        <taxon>Bacteroidota</taxon>
        <taxon>Bacteroidia</taxon>
        <taxon>Bacteroidales</taxon>
        <taxon>Tannerellaceae</taxon>
        <taxon>Parabacteroides</taxon>
    </lineage>
</organism>
<keyword evidence="1" id="KW-1133">Transmembrane helix</keyword>
<feature type="transmembrane region" description="Helical" evidence="1">
    <location>
        <begin position="27"/>
        <end position="46"/>
    </location>
</feature>
<accession>A0A9D2BR87</accession>